<sequence>MKRLVKTTGSILVAGALVFGLTGVGALGNASKIYASEVQRNVINVVGKGEISITPDIAYLSIGVTSQAETAQAAQKANAAKMQKLNDLLKKTWKIADKDIKSTQFYVQPNYIYTEKDGQKLKGYNANHTIEVTYRDLAKIGQLLDAASTAGANNIDNVRFSIENRDQFETQVIEKAMANASVKANAIAKAANRTLGVVLVVNQGDANDLIVYGQREMLMSPKSSMDQAGSTAVEAGEVKVSTQLSVQYELK</sequence>
<dbReference type="Proteomes" id="UP000076967">
    <property type="component" value="Unassembled WGS sequence"/>
</dbReference>
<comment type="caution">
    <text evidence="1">The sequence shown here is derived from an EMBL/GenBank/DDBJ whole genome shotgun (WGS) entry which is preliminary data.</text>
</comment>
<evidence type="ECO:0008006" key="3">
    <source>
        <dbReference type="Google" id="ProtNLM"/>
    </source>
</evidence>
<dbReference type="InterPro" id="IPR007497">
    <property type="entry name" value="SIMPL/DUF541"/>
</dbReference>
<dbReference type="PANTHER" id="PTHR34387">
    <property type="entry name" value="SLR1258 PROTEIN"/>
    <property type="match status" value="1"/>
</dbReference>
<dbReference type="OrthoDB" id="1682722at2"/>
<evidence type="ECO:0000313" key="2">
    <source>
        <dbReference type="Proteomes" id="UP000076967"/>
    </source>
</evidence>
<dbReference type="Pfam" id="PF04402">
    <property type="entry name" value="SIMPL"/>
    <property type="match status" value="1"/>
</dbReference>
<dbReference type="Gene3D" id="3.30.70.2970">
    <property type="entry name" value="Protein of unknown function (DUF541), domain 2"/>
    <property type="match status" value="1"/>
</dbReference>
<reference evidence="1 2" key="1">
    <citation type="submission" date="2016-03" db="EMBL/GenBank/DDBJ databases">
        <title>Draft genome sequence of Paenibacillus glacialis DSM 22343.</title>
        <authorList>
            <person name="Shin S.-K."/>
            <person name="Yi H."/>
        </authorList>
    </citation>
    <scope>NUCLEOTIDE SEQUENCE [LARGE SCALE GENOMIC DNA]</scope>
    <source>
        <strain evidence="1 2">DSM 22343</strain>
    </source>
</reference>
<dbReference type="Gene3D" id="3.30.110.170">
    <property type="entry name" value="Protein of unknown function (DUF541), domain 1"/>
    <property type="match status" value="1"/>
</dbReference>
<dbReference type="PANTHER" id="PTHR34387:SF2">
    <property type="entry name" value="SLR1258 PROTEIN"/>
    <property type="match status" value="1"/>
</dbReference>
<proteinExistence type="predicted"/>
<dbReference type="GO" id="GO:0006974">
    <property type="term" value="P:DNA damage response"/>
    <property type="evidence" value="ECO:0007669"/>
    <property type="project" value="TreeGrafter"/>
</dbReference>
<dbReference type="STRING" id="494026.PGLA_12870"/>
<accession>A0A162K8H6</accession>
<dbReference type="InterPro" id="IPR052022">
    <property type="entry name" value="26kDa_periplasmic_antigen"/>
</dbReference>
<name>A0A162K8H6_9BACL</name>
<organism evidence="1 2">
    <name type="scientific">Paenibacillus glacialis</name>
    <dbReference type="NCBI Taxonomy" id="494026"/>
    <lineage>
        <taxon>Bacteria</taxon>
        <taxon>Bacillati</taxon>
        <taxon>Bacillota</taxon>
        <taxon>Bacilli</taxon>
        <taxon>Bacillales</taxon>
        <taxon>Paenibacillaceae</taxon>
        <taxon>Paenibacillus</taxon>
    </lineage>
</organism>
<dbReference type="EMBL" id="LVJH01000022">
    <property type="protein sequence ID" value="OAB42198.1"/>
    <property type="molecule type" value="Genomic_DNA"/>
</dbReference>
<dbReference type="RefSeq" id="WP_068533300.1">
    <property type="nucleotide sequence ID" value="NZ_LVJH01000022.1"/>
</dbReference>
<protein>
    <recommendedName>
        <fullName evidence="3">SIMPL domain-containing protein</fullName>
    </recommendedName>
</protein>
<dbReference type="AlphaFoldDB" id="A0A162K8H6"/>
<evidence type="ECO:0000313" key="1">
    <source>
        <dbReference type="EMBL" id="OAB42198.1"/>
    </source>
</evidence>
<gene>
    <name evidence="1" type="ORF">PGLA_12870</name>
</gene>
<keyword evidence="2" id="KW-1185">Reference proteome</keyword>